<organism evidence="1 2">
    <name type="scientific">Tritonibacter horizontis</name>
    <dbReference type="NCBI Taxonomy" id="1768241"/>
    <lineage>
        <taxon>Bacteria</taxon>
        <taxon>Pseudomonadati</taxon>
        <taxon>Pseudomonadota</taxon>
        <taxon>Alphaproteobacteria</taxon>
        <taxon>Rhodobacterales</taxon>
        <taxon>Paracoccaceae</taxon>
        <taxon>Tritonibacter</taxon>
    </lineage>
</organism>
<dbReference type="RefSeq" id="WP_232367705.1">
    <property type="nucleotide sequence ID" value="NZ_LPUY01000017.1"/>
</dbReference>
<dbReference type="EMBL" id="LPUY01000017">
    <property type="protein sequence ID" value="KUP94378.1"/>
    <property type="molecule type" value="Genomic_DNA"/>
</dbReference>
<gene>
    <name evidence="1" type="ORF">TRIHO_06970</name>
</gene>
<name>A0A132C198_9RHOB</name>
<dbReference type="SUPFAM" id="SSF52540">
    <property type="entry name" value="P-loop containing nucleoside triphosphate hydrolases"/>
    <property type="match status" value="1"/>
</dbReference>
<sequence>MTSVAMLPSEADAPHHAETVAQTDAAGPDAGAQWRDLGLIPARVLRLVGMRRSGNHAICNWLQRNAPQGRALFLNNCRPGANPLRSHNGIEVSGQPQGSSDLQAAARLAGDGALVLVSYEDTLHGRYNAARPMSPPHGDAAFDCDLLIYRSFWNWSASLLKKLQANPDYRSGDRMAVAARALATYGDLLAEVQAAAETGRVAICYDRWCRDELYRARLLADLGLPMTDNALGPVQAYGGGSSFQKDADRAEDLASQDRWRQMLGDSEYQALLRLAALDPVLRARIGAQFPEDAARLARIAALPGFDAEDLT</sequence>
<keyword evidence="2" id="KW-1185">Reference proteome</keyword>
<evidence type="ECO:0008006" key="3">
    <source>
        <dbReference type="Google" id="ProtNLM"/>
    </source>
</evidence>
<dbReference type="InterPro" id="IPR027417">
    <property type="entry name" value="P-loop_NTPase"/>
</dbReference>
<dbReference type="PATRIC" id="fig|1768241.3.peg.716"/>
<evidence type="ECO:0000313" key="1">
    <source>
        <dbReference type="EMBL" id="KUP94378.1"/>
    </source>
</evidence>
<evidence type="ECO:0000313" key="2">
    <source>
        <dbReference type="Proteomes" id="UP000068382"/>
    </source>
</evidence>
<accession>A0A132C198</accession>
<dbReference type="AlphaFoldDB" id="A0A132C198"/>
<comment type="caution">
    <text evidence="1">The sequence shown here is derived from an EMBL/GenBank/DDBJ whole genome shotgun (WGS) entry which is preliminary data.</text>
</comment>
<dbReference type="Proteomes" id="UP000068382">
    <property type="component" value="Unassembled WGS sequence"/>
</dbReference>
<protein>
    <recommendedName>
        <fullName evidence="3">Sulfotransferase family protein</fullName>
    </recommendedName>
</protein>
<proteinExistence type="predicted"/>
<reference evidence="1 2" key="1">
    <citation type="submission" date="2015-12" db="EMBL/GenBank/DDBJ databases">
        <title>Genome sequence of the marine Rhodobacteraceae strain O3.65, Candidatus Tritonibacter horizontis.</title>
        <authorList>
            <person name="Poehlein A."/>
            <person name="Giebel H.A."/>
            <person name="Voget S."/>
            <person name="Brinkhoff T."/>
        </authorList>
    </citation>
    <scope>NUCLEOTIDE SEQUENCE [LARGE SCALE GENOMIC DNA]</scope>
    <source>
        <strain evidence="1 2">O3.65</strain>
    </source>
</reference>